<dbReference type="GO" id="GO:0016757">
    <property type="term" value="F:glycosyltransferase activity"/>
    <property type="evidence" value="ECO:0007669"/>
    <property type="project" value="UniProtKB-KW"/>
</dbReference>
<evidence type="ECO:0000313" key="6">
    <source>
        <dbReference type="Proteomes" id="UP000011617"/>
    </source>
</evidence>
<dbReference type="InterPro" id="IPR029044">
    <property type="entry name" value="Nucleotide-diphossugar_trans"/>
</dbReference>
<comment type="similarity">
    <text evidence="1">Belongs to the glycosyltransferase 2 family.</text>
</comment>
<dbReference type="HOGENOM" id="CLU_025996_0_9_6"/>
<evidence type="ECO:0000259" key="4">
    <source>
        <dbReference type="Pfam" id="PF00535"/>
    </source>
</evidence>
<accession>L8XUD9</accession>
<dbReference type="PANTHER" id="PTHR43685:SF5">
    <property type="entry name" value="GLYCOSYLTRANSFERASE EPSE-RELATED"/>
    <property type="match status" value="1"/>
</dbReference>
<dbReference type="EMBL" id="AOBV01000009">
    <property type="protein sequence ID" value="ELV07648.1"/>
    <property type="molecule type" value="Genomic_DNA"/>
</dbReference>
<evidence type="ECO:0000313" key="5">
    <source>
        <dbReference type="EMBL" id="ELV07648.1"/>
    </source>
</evidence>
<comment type="caution">
    <text evidence="5">The sequence shown here is derived from an EMBL/GenBank/DDBJ whole genome shotgun (WGS) entry which is preliminary data.</text>
</comment>
<keyword evidence="3 5" id="KW-0808">Transferase</keyword>
<keyword evidence="6" id="KW-1185">Reference proteome</keyword>
<feature type="domain" description="Glycosyltransferase 2-like" evidence="4">
    <location>
        <begin position="3"/>
        <end position="160"/>
    </location>
</feature>
<proteinExistence type="inferred from homology"/>
<dbReference type="PATRIC" id="fig|1261130.3.peg.1490"/>
<dbReference type="Proteomes" id="UP000011617">
    <property type="component" value="Unassembled WGS sequence"/>
</dbReference>
<dbReference type="InterPro" id="IPR050834">
    <property type="entry name" value="Glycosyltransf_2"/>
</dbReference>
<reference evidence="5 6" key="1">
    <citation type="journal article" date="2013" name="Genome Announc.">
        <title>Complete Genome Sequence of Wohlfahrtiimonas chitiniclastica Strain SH04, Isolated from Chrysomya megacephala Collected from Pudong International Airport in China.</title>
        <authorList>
            <person name="Cao X.M."/>
            <person name="Chen T."/>
            <person name="Xu L.Z."/>
            <person name="Yao L.S."/>
            <person name="Qi J."/>
            <person name="Zhang X.L."/>
            <person name="Yan Q.L."/>
            <person name="Deng Y.H."/>
            <person name="Guo T.Y."/>
            <person name="Wang J."/>
            <person name="Hu K.X."/>
            <person name="Xu B.L."/>
        </authorList>
    </citation>
    <scope>NUCLEOTIDE SEQUENCE [LARGE SCALE GENOMIC DNA]</scope>
    <source>
        <strain evidence="5 6">SH04</strain>
    </source>
</reference>
<sequence>MISVIMGIHRIDEYVDDAINSILNQSFRDFEFIIVANGAASNEIENYIFSYFNDPRIRIIKSSIGQLAYALNLAIDASQYDYIARMDADDIAHKDRLEKQLAYLQKHNLDLVGSSVNLINENDIEIGQRVALSGKNINKALPFKCPFIHPTVFYIKERIVNVRGYNSGFNSEDYDLWLRLNRQGITWDNIQEPLLDYRIHTQASQRQLLGYAECTGYAIREFILQKSFRNFCAIFVQLLKSFIRPDRSEKD</sequence>
<gene>
    <name evidence="5" type="ORF">F387_01452</name>
</gene>
<dbReference type="InterPro" id="IPR001173">
    <property type="entry name" value="Glyco_trans_2-like"/>
</dbReference>
<dbReference type="SUPFAM" id="SSF53448">
    <property type="entry name" value="Nucleotide-diphospho-sugar transferases"/>
    <property type="match status" value="1"/>
</dbReference>
<evidence type="ECO:0000256" key="1">
    <source>
        <dbReference type="ARBA" id="ARBA00006739"/>
    </source>
</evidence>
<protein>
    <submittedName>
        <fullName evidence="5">Putative glycosyltransferase epsE</fullName>
    </submittedName>
</protein>
<dbReference type="PANTHER" id="PTHR43685">
    <property type="entry name" value="GLYCOSYLTRANSFERASE"/>
    <property type="match status" value="1"/>
</dbReference>
<keyword evidence="2" id="KW-0328">Glycosyltransferase</keyword>
<evidence type="ECO:0000256" key="2">
    <source>
        <dbReference type="ARBA" id="ARBA00022676"/>
    </source>
</evidence>
<dbReference type="Gene3D" id="3.90.550.10">
    <property type="entry name" value="Spore Coat Polysaccharide Biosynthesis Protein SpsA, Chain A"/>
    <property type="match status" value="1"/>
</dbReference>
<dbReference type="Pfam" id="PF00535">
    <property type="entry name" value="Glycos_transf_2"/>
    <property type="match status" value="1"/>
</dbReference>
<dbReference type="AlphaFoldDB" id="L8XUD9"/>
<organism evidence="5 6">
    <name type="scientific">Wohlfahrtiimonas chitiniclastica SH04</name>
    <dbReference type="NCBI Taxonomy" id="1261130"/>
    <lineage>
        <taxon>Bacteria</taxon>
        <taxon>Pseudomonadati</taxon>
        <taxon>Pseudomonadota</taxon>
        <taxon>Gammaproteobacteria</taxon>
        <taxon>Cardiobacteriales</taxon>
        <taxon>Ignatzschineriaceae</taxon>
        <taxon>Wohlfahrtiimonas</taxon>
    </lineage>
</organism>
<evidence type="ECO:0000256" key="3">
    <source>
        <dbReference type="ARBA" id="ARBA00022679"/>
    </source>
</evidence>
<name>L8XUD9_9GAMM</name>